<evidence type="ECO:0000313" key="1">
    <source>
        <dbReference type="EMBL" id="TYK44525.1"/>
    </source>
</evidence>
<gene>
    <name evidence="1" type="ORF">FXF68_34240</name>
</gene>
<dbReference type="Proteomes" id="UP000323505">
    <property type="component" value="Unassembled WGS sequence"/>
</dbReference>
<protein>
    <submittedName>
        <fullName evidence="1">Uncharacterized protein</fullName>
    </submittedName>
</protein>
<sequence>MTSDQAGAAFAARRVEAAVPWEPWLTNAVKNQRRPAAPAHHGNGHGTGIHRARRALRDAAAIGPADV</sequence>
<comment type="caution">
    <text evidence="1">The sequence shown here is derived from an EMBL/GenBank/DDBJ whole genome shotgun (WGS) entry which is preliminary data.</text>
</comment>
<keyword evidence="2" id="KW-1185">Reference proteome</keyword>
<proteinExistence type="predicted"/>
<dbReference type="EMBL" id="VSRQ01000008">
    <property type="protein sequence ID" value="TYK44525.1"/>
    <property type="molecule type" value="Genomic_DNA"/>
</dbReference>
<dbReference type="AlphaFoldDB" id="A0A5D3FAW1"/>
<evidence type="ECO:0000313" key="2">
    <source>
        <dbReference type="Proteomes" id="UP000323505"/>
    </source>
</evidence>
<organism evidence="1 2">
    <name type="scientific">Actinomadura decatromicini</name>
    <dbReference type="NCBI Taxonomy" id="2604572"/>
    <lineage>
        <taxon>Bacteria</taxon>
        <taxon>Bacillati</taxon>
        <taxon>Actinomycetota</taxon>
        <taxon>Actinomycetes</taxon>
        <taxon>Streptosporangiales</taxon>
        <taxon>Thermomonosporaceae</taxon>
        <taxon>Actinomadura</taxon>
    </lineage>
</organism>
<name>A0A5D3FAW1_9ACTN</name>
<reference evidence="1 2" key="1">
    <citation type="submission" date="2019-08" db="EMBL/GenBank/DDBJ databases">
        <title>Actinomadura sp. nov. CYP1-5 isolated from mountain soil.</title>
        <authorList>
            <person name="Songsumanus A."/>
            <person name="Kuncharoen N."/>
            <person name="Kudo T."/>
            <person name="Yuki M."/>
            <person name="Igarashi Y."/>
            <person name="Tanasupawat S."/>
        </authorList>
    </citation>
    <scope>NUCLEOTIDE SEQUENCE [LARGE SCALE GENOMIC DNA]</scope>
    <source>
        <strain evidence="1 2">CYP1-5</strain>
    </source>
</reference>
<dbReference type="RefSeq" id="WP_148766696.1">
    <property type="nucleotide sequence ID" value="NZ_VSRQ01000008.1"/>
</dbReference>
<accession>A0A5D3FAW1</accession>